<dbReference type="PANTHER" id="PTHR30006:SF3">
    <property type="entry name" value="THIAMINE-BINDING PERIPLASMIC PROTEIN"/>
    <property type="match status" value="1"/>
</dbReference>
<comment type="similarity">
    <text evidence="2">Belongs to the bacterial solute-binding protein 1 family.</text>
</comment>
<dbReference type="OrthoDB" id="7053620at2"/>
<sequence length="377" mass="41607">MSNKMETEVSSALALPGETIDASRRRLIKQTSIIGAGVALGTLSVPSVLAKNNREVIVRGLGGAYQEAMDLALYKPFTAATGIDVKVKPSTNAQIQAMVKAGQVSLDVLDIGTLAQINLDKVGALAPINYSAMKYCNPDDISSEFRYPNMIGNLLFATVMVYNTDVFGPDSRPKNWVDFWDTTRFPGPRTLSDIRSGAADLEFALLADGVDMKDIYPINIERALASLNKIKPHVAKWWDTGALSAQLLERKDAVLGAIWNGRAQALIDQGAPLAIEWNQARQQVQYWSVLKDAPNPENAQLFVDFALQPEVQGKLTQYIAYGPTNKKAFDFVRPEDLVKLPSNPAYFPNTFVQDAQWWSDNFDQVGKIWQPWILGQA</sequence>
<accession>A0A2U1TW40</accession>
<dbReference type="GO" id="GO:0030975">
    <property type="term" value="F:thiamine binding"/>
    <property type="evidence" value="ECO:0007669"/>
    <property type="project" value="TreeGrafter"/>
</dbReference>
<dbReference type="GO" id="GO:0030288">
    <property type="term" value="C:outer membrane-bounded periplasmic space"/>
    <property type="evidence" value="ECO:0007669"/>
    <property type="project" value="TreeGrafter"/>
</dbReference>
<dbReference type="GO" id="GO:0015888">
    <property type="term" value="P:thiamine transport"/>
    <property type="evidence" value="ECO:0007669"/>
    <property type="project" value="TreeGrafter"/>
</dbReference>
<dbReference type="PANTHER" id="PTHR30006">
    <property type="entry name" value="THIAMINE-BINDING PERIPLASMIC PROTEIN-RELATED"/>
    <property type="match status" value="1"/>
</dbReference>
<keyword evidence="5" id="KW-0574">Periplasm</keyword>
<evidence type="ECO:0000256" key="1">
    <source>
        <dbReference type="ARBA" id="ARBA00004418"/>
    </source>
</evidence>
<evidence type="ECO:0000313" key="7">
    <source>
        <dbReference type="Proteomes" id="UP000245138"/>
    </source>
</evidence>
<dbReference type="Gene3D" id="3.40.190.10">
    <property type="entry name" value="Periplasmic binding protein-like II"/>
    <property type="match status" value="2"/>
</dbReference>
<dbReference type="InterPro" id="IPR006311">
    <property type="entry name" value="TAT_signal"/>
</dbReference>
<dbReference type="InterPro" id="IPR006059">
    <property type="entry name" value="SBP"/>
</dbReference>
<dbReference type="GO" id="GO:0030976">
    <property type="term" value="F:thiamine pyrophosphate binding"/>
    <property type="evidence" value="ECO:0007669"/>
    <property type="project" value="TreeGrafter"/>
</dbReference>
<dbReference type="Pfam" id="PF13416">
    <property type="entry name" value="SBP_bac_8"/>
    <property type="match status" value="1"/>
</dbReference>
<comment type="caution">
    <text evidence="6">The sequence shown here is derived from an EMBL/GenBank/DDBJ whole genome shotgun (WGS) entry which is preliminary data.</text>
</comment>
<evidence type="ECO:0000256" key="4">
    <source>
        <dbReference type="ARBA" id="ARBA00022729"/>
    </source>
</evidence>
<name>A0A2U1TW40_9GAMM</name>
<organism evidence="6 7">
    <name type="scientific">Brenneria roseae subsp. americana</name>
    <dbReference type="NCBI Taxonomy" id="1508507"/>
    <lineage>
        <taxon>Bacteria</taxon>
        <taxon>Pseudomonadati</taxon>
        <taxon>Pseudomonadota</taxon>
        <taxon>Gammaproteobacteria</taxon>
        <taxon>Enterobacterales</taxon>
        <taxon>Pectobacteriaceae</taxon>
        <taxon>Brenneria</taxon>
    </lineage>
</organism>
<gene>
    <name evidence="6" type="ORF">B4923_06675</name>
</gene>
<evidence type="ECO:0000313" key="6">
    <source>
        <dbReference type="EMBL" id="PWC13626.1"/>
    </source>
</evidence>
<keyword evidence="4" id="KW-0732">Signal</keyword>
<keyword evidence="3" id="KW-0813">Transport</keyword>
<proteinExistence type="inferred from homology"/>
<dbReference type="SUPFAM" id="SSF53850">
    <property type="entry name" value="Periplasmic binding protein-like II"/>
    <property type="match status" value="1"/>
</dbReference>
<dbReference type="CDD" id="cd13589">
    <property type="entry name" value="PBP2_polyamine_RpCGA009"/>
    <property type="match status" value="1"/>
</dbReference>
<evidence type="ECO:0000256" key="2">
    <source>
        <dbReference type="ARBA" id="ARBA00008520"/>
    </source>
</evidence>
<dbReference type="EMBL" id="QDKJ01000004">
    <property type="protein sequence ID" value="PWC13626.1"/>
    <property type="molecule type" value="Genomic_DNA"/>
</dbReference>
<reference evidence="6 7" key="1">
    <citation type="submission" date="2018-04" db="EMBL/GenBank/DDBJ databases">
        <title>Brenneria corticis sp.nov.</title>
        <authorList>
            <person name="Li Y."/>
        </authorList>
    </citation>
    <scope>NUCLEOTIDE SEQUENCE [LARGE SCALE GENOMIC DNA]</scope>
    <source>
        <strain evidence="6 7">LMG 27715</strain>
    </source>
</reference>
<dbReference type="RefSeq" id="WP_109053576.1">
    <property type="nucleotide sequence ID" value="NZ_QDKJ01000004.1"/>
</dbReference>
<protein>
    <submittedName>
        <fullName evidence="6">ABC transporter substrate-binding protein</fullName>
    </submittedName>
</protein>
<keyword evidence="7" id="KW-1185">Reference proteome</keyword>
<comment type="subcellular location">
    <subcellularLocation>
        <location evidence="1">Periplasm</location>
    </subcellularLocation>
</comment>
<evidence type="ECO:0000256" key="3">
    <source>
        <dbReference type="ARBA" id="ARBA00022448"/>
    </source>
</evidence>
<evidence type="ECO:0000256" key="5">
    <source>
        <dbReference type="ARBA" id="ARBA00022764"/>
    </source>
</evidence>
<dbReference type="Proteomes" id="UP000245138">
    <property type="component" value="Unassembled WGS sequence"/>
</dbReference>
<dbReference type="AlphaFoldDB" id="A0A2U1TW40"/>
<dbReference type="PROSITE" id="PS51318">
    <property type="entry name" value="TAT"/>
    <property type="match status" value="1"/>
</dbReference>